<protein>
    <recommendedName>
        <fullName evidence="2">histidine kinase</fullName>
        <ecNumber evidence="2">2.7.13.3</ecNumber>
    </recommendedName>
</protein>
<keyword evidence="7" id="KW-0067">ATP-binding</keyword>
<dbReference type="InterPro" id="IPR001789">
    <property type="entry name" value="Sig_transdc_resp-reg_receiver"/>
</dbReference>
<feature type="modified residue" description="4-aspartylphosphate" evidence="11">
    <location>
        <position position="821"/>
    </location>
</feature>
<keyword evidence="19" id="KW-1185">Reference proteome</keyword>
<dbReference type="PROSITE" id="PS50110">
    <property type="entry name" value="RESPONSE_REGULATORY"/>
    <property type="match status" value="1"/>
</dbReference>
<dbReference type="Pfam" id="PF00512">
    <property type="entry name" value="HisKA"/>
    <property type="match status" value="1"/>
</dbReference>
<organism evidence="18 19">
    <name type="scientific">Spirosoma profusum</name>
    <dbReference type="NCBI Taxonomy" id="2771354"/>
    <lineage>
        <taxon>Bacteria</taxon>
        <taxon>Pseudomonadati</taxon>
        <taxon>Bacteroidota</taxon>
        <taxon>Cytophagia</taxon>
        <taxon>Cytophagales</taxon>
        <taxon>Cytophagaceae</taxon>
        <taxon>Spirosoma</taxon>
    </lineage>
</organism>
<feature type="domain" description="Response regulatory" evidence="17">
    <location>
        <begin position="773"/>
        <end position="888"/>
    </location>
</feature>
<dbReference type="SUPFAM" id="SSF52172">
    <property type="entry name" value="CheY-like"/>
    <property type="match status" value="1"/>
</dbReference>
<dbReference type="SUPFAM" id="SSF55874">
    <property type="entry name" value="ATPase domain of HSP90 chaperone/DNA topoisomerase II/histidine kinase"/>
    <property type="match status" value="1"/>
</dbReference>
<evidence type="ECO:0000313" key="18">
    <source>
        <dbReference type="EMBL" id="MBD2705245.1"/>
    </source>
</evidence>
<evidence type="ECO:0000256" key="9">
    <source>
        <dbReference type="ARBA" id="ARBA00023015"/>
    </source>
</evidence>
<dbReference type="RefSeq" id="WP_190892489.1">
    <property type="nucleotide sequence ID" value="NZ_JACWZY010000049.1"/>
</dbReference>
<dbReference type="PANTHER" id="PTHR43547">
    <property type="entry name" value="TWO-COMPONENT HISTIDINE KINASE"/>
    <property type="match status" value="1"/>
</dbReference>
<dbReference type="InterPro" id="IPR018060">
    <property type="entry name" value="HTH_AraC"/>
</dbReference>
<keyword evidence="5" id="KW-0547">Nucleotide-binding</keyword>
<evidence type="ECO:0000256" key="11">
    <source>
        <dbReference type="PROSITE-ProRule" id="PRU00169"/>
    </source>
</evidence>
<dbReference type="PRINTS" id="PR00344">
    <property type="entry name" value="BCTRLSENSOR"/>
</dbReference>
<comment type="catalytic activity">
    <reaction evidence="1">
        <text>ATP + protein L-histidine = ADP + protein N-phospho-L-histidine.</text>
        <dbReference type="EC" id="2.7.13.3"/>
    </reaction>
</comment>
<evidence type="ECO:0000256" key="3">
    <source>
        <dbReference type="ARBA" id="ARBA00022553"/>
    </source>
</evidence>
<keyword evidence="14" id="KW-0812">Transmembrane</keyword>
<dbReference type="PROSITE" id="PS01124">
    <property type="entry name" value="HTH_ARAC_FAMILY_2"/>
    <property type="match status" value="1"/>
</dbReference>
<dbReference type="InterPro" id="IPR013783">
    <property type="entry name" value="Ig-like_fold"/>
</dbReference>
<keyword evidence="14" id="KW-0472">Membrane</keyword>
<name>A0A927AVL1_9BACT</name>
<evidence type="ECO:0000256" key="4">
    <source>
        <dbReference type="ARBA" id="ARBA00022679"/>
    </source>
</evidence>
<dbReference type="EC" id="2.7.13.3" evidence="2"/>
<comment type="caution">
    <text evidence="18">The sequence shown here is derived from an EMBL/GenBank/DDBJ whole genome shotgun (WGS) entry which is preliminary data.</text>
</comment>
<feature type="domain" description="Histidine kinase" evidence="16">
    <location>
        <begin position="519"/>
        <end position="736"/>
    </location>
</feature>
<keyword evidence="6" id="KW-0418">Kinase</keyword>
<evidence type="ECO:0000256" key="1">
    <source>
        <dbReference type="ARBA" id="ARBA00000085"/>
    </source>
</evidence>
<dbReference type="Gene3D" id="2.60.40.10">
    <property type="entry name" value="Immunoglobulins"/>
    <property type="match status" value="1"/>
</dbReference>
<dbReference type="InterPro" id="IPR005467">
    <property type="entry name" value="His_kinase_dom"/>
</dbReference>
<evidence type="ECO:0000256" key="6">
    <source>
        <dbReference type="ARBA" id="ARBA00022777"/>
    </source>
</evidence>
<dbReference type="PROSITE" id="PS50109">
    <property type="entry name" value="HIS_KIN"/>
    <property type="match status" value="1"/>
</dbReference>
<dbReference type="Pfam" id="PF12833">
    <property type="entry name" value="HTH_18"/>
    <property type="match status" value="1"/>
</dbReference>
<dbReference type="Gene3D" id="2.130.10.10">
    <property type="entry name" value="YVTN repeat-like/Quinoprotein amine dehydrogenase"/>
    <property type="match status" value="1"/>
</dbReference>
<dbReference type="InterPro" id="IPR036097">
    <property type="entry name" value="HisK_dim/P_sf"/>
</dbReference>
<dbReference type="InterPro" id="IPR015943">
    <property type="entry name" value="WD40/YVTN_repeat-like_dom_sf"/>
</dbReference>
<feature type="transmembrane region" description="Helical" evidence="14">
    <location>
        <begin position="466"/>
        <end position="485"/>
    </location>
</feature>
<evidence type="ECO:0000256" key="13">
    <source>
        <dbReference type="SAM" id="MobiDB-lite"/>
    </source>
</evidence>
<dbReference type="CDD" id="cd00082">
    <property type="entry name" value="HisKA"/>
    <property type="match status" value="1"/>
</dbReference>
<dbReference type="SUPFAM" id="SSF47384">
    <property type="entry name" value="Homodimeric domain of signal transducing histidine kinase"/>
    <property type="match status" value="1"/>
</dbReference>
<dbReference type="GO" id="GO:0043565">
    <property type="term" value="F:sequence-specific DNA binding"/>
    <property type="evidence" value="ECO:0007669"/>
    <property type="project" value="InterPro"/>
</dbReference>
<evidence type="ECO:0000256" key="12">
    <source>
        <dbReference type="SAM" id="Coils"/>
    </source>
</evidence>
<keyword evidence="14" id="KW-1133">Transmembrane helix</keyword>
<dbReference type="SUPFAM" id="SSF63829">
    <property type="entry name" value="Calcium-dependent phosphotriesterase"/>
    <property type="match status" value="1"/>
</dbReference>
<evidence type="ECO:0000256" key="8">
    <source>
        <dbReference type="ARBA" id="ARBA00023012"/>
    </source>
</evidence>
<evidence type="ECO:0000259" key="15">
    <source>
        <dbReference type="PROSITE" id="PS01124"/>
    </source>
</evidence>
<evidence type="ECO:0000259" key="16">
    <source>
        <dbReference type="PROSITE" id="PS50109"/>
    </source>
</evidence>
<dbReference type="GO" id="GO:0000155">
    <property type="term" value="F:phosphorelay sensor kinase activity"/>
    <property type="evidence" value="ECO:0007669"/>
    <property type="project" value="InterPro"/>
</dbReference>
<dbReference type="AlphaFoldDB" id="A0A927AVL1"/>
<dbReference type="Pfam" id="PF02518">
    <property type="entry name" value="HATPase_c"/>
    <property type="match status" value="1"/>
</dbReference>
<feature type="compositionally biased region" description="Low complexity" evidence="13">
    <location>
        <begin position="755"/>
        <end position="770"/>
    </location>
</feature>
<dbReference type="SMART" id="SM00448">
    <property type="entry name" value="REC"/>
    <property type="match status" value="1"/>
</dbReference>
<evidence type="ECO:0000256" key="5">
    <source>
        <dbReference type="ARBA" id="ARBA00022741"/>
    </source>
</evidence>
<proteinExistence type="predicted"/>
<keyword evidence="8" id="KW-0902">Two-component regulatory system</keyword>
<dbReference type="InterPro" id="IPR009057">
    <property type="entry name" value="Homeodomain-like_sf"/>
</dbReference>
<evidence type="ECO:0000259" key="17">
    <source>
        <dbReference type="PROSITE" id="PS50110"/>
    </source>
</evidence>
<evidence type="ECO:0000256" key="2">
    <source>
        <dbReference type="ARBA" id="ARBA00012438"/>
    </source>
</evidence>
<keyword evidence="12" id="KW-0175">Coiled coil</keyword>
<dbReference type="SUPFAM" id="SSF46689">
    <property type="entry name" value="Homeodomain-like"/>
    <property type="match status" value="1"/>
</dbReference>
<dbReference type="PANTHER" id="PTHR43547:SF2">
    <property type="entry name" value="HYBRID SIGNAL TRANSDUCTION HISTIDINE KINASE C"/>
    <property type="match status" value="1"/>
</dbReference>
<dbReference type="Gene3D" id="1.10.10.60">
    <property type="entry name" value="Homeodomain-like"/>
    <property type="match status" value="1"/>
</dbReference>
<dbReference type="Gene3D" id="1.10.287.130">
    <property type="match status" value="1"/>
</dbReference>
<dbReference type="GO" id="GO:0003700">
    <property type="term" value="F:DNA-binding transcription factor activity"/>
    <property type="evidence" value="ECO:0007669"/>
    <property type="project" value="InterPro"/>
</dbReference>
<dbReference type="SMART" id="SM00387">
    <property type="entry name" value="HATPase_c"/>
    <property type="match status" value="1"/>
</dbReference>
<keyword evidence="9" id="KW-0805">Transcription regulation</keyword>
<evidence type="ECO:0000256" key="10">
    <source>
        <dbReference type="ARBA" id="ARBA00023163"/>
    </source>
</evidence>
<dbReference type="InterPro" id="IPR003661">
    <property type="entry name" value="HisK_dim/P_dom"/>
</dbReference>
<keyword evidence="10" id="KW-0804">Transcription</keyword>
<feature type="coiled-coil region" evidence="12">
    <location>
        <begin position="482"/>
        <end position="512"/>
    </location>
</feature>
<dbReference type="InterPro" id="IPR011006">
    <property type="entry name" value="CheY-like_superfamily"/>
</dbReference>
<feature type="region of interest" description="Disordered" evidence="13">
    <location>
        <begin position="751"/>
        <end position="770"/>
    </location>
</feature>
<dbReference type="CDD" id="cd16922">
    <property type="entry name" value="HATPase_EvgS-ArcB-TorS-like"/>
    <property type="match status" value="1"/>
</dbReference>
<accession>A0A927AVL1</accession>
<gene>
    <name evidence="18" type="ORF">IC229_31795</name>
</gene>
<dbReference type="Gene3D" id="3.40.50.2300">
    <property type="match status" value="1"/>
</dbReference>
<dbReference type="InterPro" id="IPR004358">
    <property type="entry name" value="Sig_transdc_His_kin-like_C"/>
</dbReference>
<dbReference type="SMART" id="SM00342">
    <property type="entry name" value="HTH_ARAC"/>
    <property type="match status" value="1"/>
</dbReference>
<reference evidence="18" key="1">
    <citation type="submission" date="2020-09" db="EMBL/GenBank/DDBJ databases">
        <authorList>
            <person name="Kim M.K."/>
        </authorList>
    </citation>
    <scope>NUCLEOTIDE SEQUENCE</scope>
    <source>
        <strain evidence="18">BT702</strain>
    </source>
</reference>
<dbReference type="FunFam" id="3.30.565.10:FF:000037">
    <property type="entry name" value="Hybrid sensor histidine kinase/response regulator"/>
    <property type="match status" value="1"/>
</dbReference>
<dbReference type="GO" id="GO:0005524">
    <property type="term" value="F:ATP binding"/>
    <property type="evidence" value="ECO:0007669"/>
    <property type="project" value="UniProtKB-KW"/>
</dbReference>
<dbReference type="Proteomes" id="UP000598820">
    <property type="component" value="Unassembled WGS sequence"/>
</dbReference>
<dbReference type="InterPro" id="IPR003594">
    <property type="entry name" value="HATPase_dom"/>
</dbReference>
<feature type="domain" description="HTH araC/xylS-type" evidence="15">
    <location>
        <begin position="924"/>
        <end position="1022"/>
    </location>
</feature>
<sequence length="1022" mass="115901">MNERILVWLLGLLSCGLLSSSNGQQWMLPPPTWQLTPPAGINLMTDYISLDRRQQLWLPTNQGLVRIKGQNLRVFHADWQPKEDAYGRPIPTPDGRIWVEQQTEGGTSQLAFIDSDQQRLNRVADTTRLVREFLSRYPFRLLYSDRQGQLWIALQKQGLLRVNPQSLTVEHIVSDPIQVEDMVEAPNGRIWFISTTNLYSLDPINRQTQLYQRAAGLPTTNRFQAIHVRDNGELLLSFFNEIGLLAPSTGQFRRILLPRPMLQENLWTGTLESDGVGNHYFSVGTMVLRLTKEGELQRLEFAHPTEKIISIGVSPGQGKRPPRLWVNTIRRALYEYDLSRLRPIPPFNILDVSINGTRLLENEHHLDERFVRDTTGQPMLRVQEQDFIRIRFAPSAELRSTLYRFKLDGYDRQWTAYRDMAGQATYQLPAGEYTFLFNQAKAHGGWYPQVARLLIRVKPLFWKTNWFLISTTIVLLGVLIGLFRIRQRRRNLQRALAQQENEARNLKQLDELKGRFFANITHELRTPLTLLLNANEQLAQQALDEQGKQQVNEINRHADHLLKLITQVLDMARLDDGKLDLKLSLGNPVEFTQQVIQPFIGLALTKRIQLTVQADLPDTTYYFDPQKLEAILHNLLSNAIKFTPDTGTIRVSARLDDAHQLVLMVQDSGPGIPPAEQTRIFERFYQVDAPATRTQSGTGIGLAYVRELAELMGGNVSVTSLPSQGSTFTVRLPLASVLPSTEVLSQVHTTPLTMETEPPSQSPTPSATPQRPVLLVVEDNAELRSYLVSQLSTHYEVLVAGDGRVGLQQALQHIPDLIVSDVMMPHMDGFALIGALKADLRTSHIPIILLTARSSHDSLLQGLEMGADVYLSKPFRLAQLKLYIRNAIQNRRAWQAILLDSAKRSPTETLRTDPVPEKEQRFLARLTHLLLQHIQDEQVDVDWLAAQAAMSRSQLHRKLAALTGQTTTAFIHSVRLAKADELLRAGGSNVAEVAQLVGYNSQSYFTKLFHERFGYLPTQLKE</sequence>
<dbReference type="Gene3D" id="3.30.565.10">
    <property type="entry name" value="Histidine kinase-like ATPase, C-terminal domain"/>
    <property type="match status" value="1"/>
</dbReference>
<dbReference type="PROSITE" id="PS51257">
    <property type="entry name" value="PROKAR_LIPOPROTEIN"/>
    <property type="match status" value="1"/>
</dbReference>
<keyword evidence="4" id="KW-0808">Transferase</keyword>
<evidence type="ECO:0000313" key="19">
    <source>
        <dbReference type="Proteomes" id="UP000598820"/>
    </source>
</evidence>
<dbReference type="Pfam" id="PF00072">
    <property type="entry name" value="Response_reg"/>
    <property type="match status" value="1"/>
</dbReference>
<dbReference type="SMART" id="SM00388">
    <property type="entry name" value="HisKA"/>
    <property type="match status" value="1"/>
</dbReference>
<evidence type="ECO:0000256" key="7">
    <source>
        <dbReference type="ARBA" id="ARBA00022840"/>
    </source>
</evidence>
<dbReference type="InterPro" id="IPR036890">
    <property type="entry name" value="HATPase_C_sf"/>
</dbReference>
<evidence type="ECO:0000256" key="14">
    <source>
        <dbReference type="SAM" id="Phobius"/>
    </source>
</evidence>
<dbReference type="EMBL" id="JACWZY010000049">
    <property type="protein sequence ID" value="MBD2705245.1"/>
    <property type="molecule type" value="Genomic_DNA"/>
</dbReference>
<keyword evidence="3 11" id="KW-0597">Phosphoprotein</keyword>